<proteinExistence type="predicted"/>
<reference evidence="1 2" key="1">
    <citation type="journal article" date="2013" name="Proc. Natl. Acad. Sci. U.S.A.">
        <title>The king cobra genome reveals dynamic gene evolution and adaptation in the snake venom system.</title>
        <authorList>
            <person name="Vonk F.J."/>
            <person name="Casewell N.R."/>
            <person name="Henkel C.V."/>
            <person name="Heimberg A.M."/>
            <person name="Jansen H.J."/>
            <person name="McCleary R.J."/>
            <person name="Kerkkamp H.M."/>
            <person name="Vos R.A."/>
            <person name="Guerreiro I."/>
            <person name="Calvete J.J."/>
            <person name="Wuster W."/>
            <person name="Woods A.E."/>
            <person name="Logan J.M."/>
            <person name="Harrison R.A."/>
            <person name="Castoe T.A."/>
            <person name="de Koning A.P."/>
            <person name="Pollock D.D."/>
            <person name="Yandell M."/>
            <person name="Calderon D."/>
            <person name="Renjifo C."/>
            <person name="Currier R.B."/>
            <person name="Salgado D."/>
            <person name="Pla D."/>
            <person name="Sanz L."/>
            <person name="Hyder A.S."/>
            <person name="Ribeiro J.M."/>
            <person name="Arntzen J.W."/>
            <person name="van den Thillart G.E."/>
            <person name="Boetzer M."/>
            <person name="Pirovano W."/>
            <person name="Dirks R.P."/>
            <person name="Spaink H.P."/>
            <person name="Duboule D."/>
            <person name="McGlinn E."/>
            <person name="Kini R.M."/>
            <person name="Richardson M.K."/>
        </authorList>
    </citation>
    <scope>NUCLEOTIDE SEQUENCE</scope>
    <source>
        <tissue evidence="1">Blood</tissue>
    </source>
</reference>
<gene>
    <name evidence="1" type="ORF">L345_08949</name>
</gene>
<feature type="non-terminal residue" evidence="1">
    <location>
        <position position="185"/>
    </location>
</feature>
<protein>
    <submittedName>
        <fullName evidence="1">Uncharacterized protein</fullName>
    </submittedName>
</protein>
<evidence type="ECO:0000313" key="2">
    <source>
        <dbReference type="Proteomes" id="UP000018936"/>
    </source>
</evidence>
<sequence length="185" mass="21155">MGTTLQQSADANVVQTTARNALFITLYSYDCQACGFVISVAWGLPFASQEEDNEFLGLKRLPYPANWHAVTVSEQMNEYWSLLKRSSQYSMDMVRQDYLYLYLKAFPPTPPKQQLNHVQNDKNQMLKKPLKQDKLFGKSIAISPDELLVDSRSPFQGDEDILLFYPLKKNSVKWVGLEAVTTNHP</sequence>
<comment type="caution">
    <text evidence="1">The sequence shown here is derived from an EMBL/GenBank/DDBJ whole genome shotgun (WGS) entry which is preliminary data.</text>
</comment>
<feature type="non-terminal residue" evidence="1">
    <location>
        <position position="1"/>
    </location>
</feature>
<dbReference type="EMBL" id="AZIM01001933">
    <property type="protein sequence ID" value="ETE65278.1"/>
    <property type="molecule type" value="Genomic_DNA"/>
</dbReference>
<dbReference type="Proteomes" id="UP000018936">
    <property type="component" value="Unassembled WGS sequence"/>
</dbReference>
<keyword evidence="2" id="KW-1185">Reference proteome</keyword>
<dbReference type="OrthoDB" id="9931701at2759"/>
<accession>V8NUA7</accession>
<evidence type="ECO:0000313" key="1">
    <source>
        <dbReference type="EMBL" id="ETE65278.1"/>
    </source>
</evidence>
<name>V8NUA7_OPHHA</name>
<organism evidence="1 2">
    <name type="scientific">Ophiophagus hannah</name>
    <name type="common">King cobra</name>
    <name type="synonym">Naja hannah</name>
    <dbReference type="NCBI Taxonomy" id="8665"/>
    <lineage>
        <taxon>Eukaryota</taxon>
        <taxon>Metazoa</taxon>
        <taxon>Chordata</taxon>
        <taxon>Craniata</taxon>
        <taxon>Vertebrata</taxon>
        <taxon>Euteleostomi</taxon>
        <taxon>Lepidosauria</taxon>
        <taxon>Squamata</taxon>
        <taxon>Bifurcata</taxon>
        <taxon>Unidentata</taxon>
        <taxon>Episquamata</taxon>
        <taxon>Toxicofera</taxon>
        <taxon>Serpentes</taxon>
        <taxon>Colubroidea</taxon>
        <taxon>Elapidae</taxon>
        <taxon>Elapinae</taxon>
        <taxon>Ophiophagus</taxon>
    </lineage>
</organism>
<dbReference type="AlphaFoldDB" id="V8NUA7"/>